<organism evidence="1">
    <name type="scientific">Arundo donax</name>
    <name type="common">Giant reed</name>
    <name type="synonym">Donax arundinaceus</name>
    <dbReference type="NCBI Taxonomy" id="35708"/>
    <lineage>
        <taxon>Eukaryota</taxon>
        <taxon>Viridiplantae</taxon>
        <taxon>Streptophyta</taxon>
        <taxon>Embryophyta</taxon>
        <taxon>Tracheophyta</taxon>
        <taxon>Spermatophyta</taxon>
        <taxon>Magnoliopsida</taxon>
        <taxon>Liliopsida</taxon>
        <taxon>Poales</taxon>
        <taxon>Poaceae</taxon>
        <taxon>PACMAD clade</taxon>
        <taxon>Arundinoideae</taxon>
        <taxon>Arundineae</taxon>
        <taxon>Arundo</taxon>
    </lineage>
</organism>
<name>A0A0A8YMV9_ARUDO</name>
<protein>
    <submittedName>
        <fullName evidence="1">Uncharacterized protein</fullName>
    </submittedName>
</protein>
<sequence>MLIFFLDLLMQCQYASRHFPDLVYHLFSQSLRVAFMRR</sequence>
<reference evidence="1" key="2">
    <citation type="journal article" date="2015" name="Data Brief">
        <title>Shoot transcriptome of the giant reed, Arundo donax.</title>
        <authorList>
            <person name="Barrero R.A."/>
            <person name="Guerrero F.D."/>
            <person name="Moolhuijzen P."/>
            <person name="Goolsby J.A."/>
            <person name="Tidwell J."/>
            <person name="Bellgard S.E."/>
            <person name="Bellgard M.I."/>
        </authorList>
    </citation>
    <scope>NUCLEOTIDE SEQUENCE</scope>
    <source>
        <tissue evidence="1">Shoot tissue taken approximately 20 cm above the soil surface</tissue>
    </source>
</reference>
<dbReference type="AlphaFoldDB" id="A0A0A8YMV9"/>
<reference evidence="1" key="1">
    <citation type="submission" date="2014-09" db="EMBL/GenBank/DDBJ databases">
        <authorList>
            <person name="Magalhaes I.L.F."/>
            <person name="Oliveira U."/>
            <person name="Santos F.R."/>
            <person name="Vidigal T.H.D.A."/>
            <person name="Brescovit A.D."/>
            <person name="Santos A.J."/>
        </authorList>
    </citation>
    <scope>NUCLEOTIDE SEQUENCE</scope>
    <source>
        <tissue evidence="1">Shoot tissue taken approximately 20 cm above the soil surface</tissue>
    </source>
</reference>
<proteinExistence type="predicted"/>
<evidence type="ECO:0000313" key="1">
    <source>
        <dbReference type="EMBL" id="JAD26430.1"/>
    </source>
</evidence>
<dbReference type="EMBL" id="GBRH01271465">
    <property type="protein sequence ID" value="JAD26430.1"/>
    <property type="molecule type" value="Transcribed_RNA"/>
</dbReference>
<accession>A0A0A8YMV9</accession>